<sequence>MSTSDRVMEKMVAAKALFVKDLETAVVKATKRNSKAPKWNHVSVVLSATWRRDISIADIGRLLEMRLHDSSWSVVFKALIVTHILMDQGSGERLIAFLATQPSMLNLAGFRDASGTRIEQAKNIQRYAAYLEEKVHIYRETKKDYCRPSSPSKASPDSYGSMTRDAHLPTDVARAMRTAPVNESLLRELGVVARQLHVLLKAQFAASEIDNEVTLAAFKLLLRDLMRLYHVLNEGIINVLQHIGDVPVPVAKLGIAVFRQLIGLTKGVDMFLATARAFPPGVLQISIPEFKHIPDIADTLEAELMKAAAAGDGTLGRRLSVVQHNDAAPSTAQAPPVPSPQTRNAALQNTRSPSPAPAKPATTPATKPAALIDFFDAIEDNANQFSSAMHQPNASMFDPFAAGPFVATNPTGPSASTYSTSSAPSGPFATPFGGAASSAFDPFSAPAPVPAVPTNATGAAFNPFAAASANPFPAAASHAPALGAMGGSGLFESAPVMRNTPSPAPPAGAHAFTPFDAIINPPAGGGASPARAATMPVTAAATGNPFGAFGGAAFGGVATSATGTPFGGAAPTGTSSAFSSPFAARTASPAPARSASPFAAASSAAAVPSANGGGNYVAVADPFGAFDPFASKPTATAAATTNATGNPFATQQQQPVQQQQQPFFF</sequence>
<keyword evidence="4" id="KW-1185">Reference proteome</keyword>
<dbReference type="OrthoDB" id="44015at2759"/>
<reference evidence="3 4" key="1">
    <citation type="submission" date="2009-11" db="EMBL/GenBank/DDBJ databases">
        <title>Annotation of Allomyces macrogynus ATCC 38327.</title>
        <authorList>
            <consortium name="The Broad Institute Genome Sequencing Platform"/>
            <person name="Russ C."/>
            <person name="Cuomo C."/>
            <person name="Burger G."/>
            <person name="Gray M.W."/>
            <person name="Holland P.W.H."/>
            <person name="King N."/>
            <person name="Lang F.B.F."/>
            <person name="Roger A.J."/>
            <person name="Ruiz-Trillo I."/>
            <person name="Young S.K."/>
            <person name="Zeng Q."/>
            <person name="Gargeya S."/>
            <person name="Fitzgerald M."/>
            <person name="Haas B."/>
            <person name="Abouelleil A."/>
            <person name="Alvarado L."/>
            <person name="Arachchi H.M."/>
            <person name="Berlin A."/>
            <person name="Chapman S.B."/>
            <person name="Gearin G."/>
            <person name="Goldberg J."/>
            <person name="Griggs A."/>
            <person name="Gujja S."/>
            <person name="Hansen M."/>
            <person name="Heiman D."/>
            <person name="Howarth C."/>
            <person name="Larimer J."/>
            <person name="Lui A."/>
            <person name="MacDonald P.J.P."/>
            <person name="McCowen C."/>
            <person name="Montmayeur A."/>
            <person name="Murphy C."/>
            <person name="Neiman D."/>
            <person name="Pearson M."/>
            <person name="Priest M."/>
            <person name="Roberts A."/>
            <person name="Saif S."/>
            <person name="Shea T."/>
            <person name="Sisk P."/>
            <person name="Stolte C."/>
            <person name="Sykes S."/>
            <person name="Wortman J."/>
            <person name="Nusbaum C."/>
            <person name="Birren B."/>
        </authorList>
    </citation>
    <scope>NUCLEOTIDE SEQUENCE [LARGE SCALE GENOMIC DNA]</scope>
    <source>
        <strain evidence="3 4">ATCC 38327</strain>
    </source>
</reference>
<dbReference type="Gene3D" id="1.20.58.150">
    <property type="entry name" value="ANTH domain"/>
    <property type="match status" value="1"/>
</dbReference>
<accession>A0A0L0T444</accession>
<dbReference type="GO" id="GO:0072583">
    <property type="term" value="P:clathrin-dependent endocytosis"/>
    <property type="evidence" value="ECO:0007669"/>
    <property type="project" value="InterPro"/>
</dbReference>
<dbReference type="CDD" id="cd16988">
    <property type="entry name" value="ANTH_N_YAP180"/>
    <property type="match status" value="1"/>
</dbReference>
<dbReference type="GO" id="GO:0048268">
    <property type="term" value="P:clathrin coat assembly"/>
    <property type="evidence" value="ECO:0007669"/>
    <property type="project" value="InterPro"/>
</dbReference>
<dbReference type="eggNOG" id="KOG0251">
    <property type="taxonomic scope" value="Eukaryota"/>
</dbReference>
<dbReference type="InterPro" id="IPR014712">
    <property type="entry name" value="ANTH_dom_sf"/>
</dbReference>
<dbReference type="PANTHER" id="PTHR22951:SF5">
    <property type="entry name" value="PHOSPHATIDYLINOSITOL-BINDING CLATHRIN ASSEMBLY PROTEIN LAP"/>
    <property type="match status" value="1"/>
</dbReference>
<evidence type="ECO:0000256" key="1">
    <source>
        <dbReference type="SAM" id="MobiDB-lite"/>
    </source>
</evidence>
<name>A0A0L0T444_ALLM3</name>
<dbReference type="PANTHER" id="PTHR22951">
    <property type="entry name" value="CLATHRIN ASSEMBLY PROTEIN"/>
    <property type="match status" value="1"/>
</dbReference>
<feature type="domain" description="ENTH" evidence="2">
    <location>
        <begin position="14"/>
        <end position="145"/>
    </location>
</feature>
<dbReference type="GO" id="GO:0006900">
    <property type="term" value="P:vesicle budding from membrane"/>
    <property type="evidence" value="ECO:0007669"/>
    <property type="project" value="TreeGrafter"/>
</dbReference>
<proteinExistence type="predicted"/>
<protein>
    <recommendedName>
        <fullName evidence="2">ENTH domain-containing protein</fullName>
    </recommendedName>
</protein>
<gene>
    <name evidence="3" type="ORF">AMAG_14144</name>
</gene>
<dbReference type="STRING" id="578462.A0A0L0T444"/>
<feature type="compositionally biased region" description="Polar residues" evidence="1">
    <location>
        <begin position="340"/>
        <end position="351"/>
    </location>
</feature>
<feature type="region of interest" description="Disordered" evidence="1">
    <location>
        <begin position="635"/>
        <end position="665"/>
    </location>
</feature>
<dbReference type="InterPro" id="IPR013809">
    <property type="entry name" value="ENTH"/>
</dbReference>
<dbReference type="PROSITE" id="PS50942">
    <property type="entry name" value="ENTH"/>
    <property type="match status" value="1"/>
</dbReference>
<feature type="region of interest" description="Disordered" evidence="1">
    <location>
        <begin position="325"/>
        <end position="364"/>
    </location>
</feature>
<dbReference type="VEuPathDB" id="FungiDB:AMAG_14144"/>
<dbReference type="InterPro" id="IPR045192">
    <property type="entry name" value="AP180-like"/>
</dbReference>
<organism evidence="3 4">
    <name type="scientific">Allomyces macrogynus (strain ATCC 38327)</name>
    <name type="common">Allomyces javanicus var. macrogynus</name>
    <dbReference type="NCBI Taxonomy" id="578462"/>
    <lineage>
        <taxon>Eukaryota</taxon>
        <taxon>Fungi</taxon>
        <taxon>Fungi incertae sedis</taxon>
        <taxon>Blastocladiomycota</taxon>
        <taxon>Blastocladiomycetes</taxon>
        <taxon>Blastocladiales</taxon>
        <taxon>Blastocladiaceae</taxon>
        <taxon>Allomyces</taxon>
    </lineage>
</organism>
<dbReference type="GO" id="GO:0005546">
    <property type="term" value="F:phosphatidylinositol-4,5-bisphosphate binding"/>
    <property type="evidence" value="ECO:0007669"/>
    <property type="project" value="TreeGrafter"/>
</dbReference>
<dbReference type="GO" id="GO:0030136">
    <property type="term" value="C:clathrin-coated vesicle"/>
    <property type="evidence" value="ECO:0007669"/>
    <property type="project" value="InterPro"/>
</dbReference>
<dbReference type="GO" id="GO:0005545">
    <property type="term" value="F:1-phosphatidylinositol binding"/>
    <property type="evidence" value="ECO:0007669"/>
    <property type="project" value="InterPro"/>
</dbReference>
<dbReference type="Gene3D" id="1.25.40.90">
    <property type="match status" value="1"/>
</dbReference>
<evidence type="ECO:0000313" key="3">
    <source>
        <dbReference type="EMBL" id="KNE69588.1"/>
    </source>
</evidence>
<dbReference type="GO" id="GO:0032050">
    <property type="term" value="F:clathrin heavy chain binding"/>
    <property type="evidence" value="ECO:0007669"/>
    <property type="project" value="TreeGrafter"/>
</dbReference>
<evidence type="ECO:0000259" key="2">
    <source>
        <dbReference type="PROSITE" id="PS50942"/>
    </source>
</evidence>
<dbReference type="EMBL" id="GG745361">
    <property type="protein sequence ID" value="KNE69588.1"/>
    <property type="molecule type" value="Genomic_DNA"/>
</dbReference>
<dbReference type="SMART" id="SM00273">
    <property type="entry name" value="ENTH"/>
    <property type="match status" value="1"/>
</dbReference>
<dbReference type="InterPro" id="IPR011417">
    <property type="entry name" value="ANTH_dom"/>
</dbReference>
<dbReference type="SUPFAM" id="SSF89009">
    <property type="entry name" value="GAT-like domain"/>
    <property type="match status" value="1"/>
</dbReference>
<dbReference type="GO" id="GO:0000149">
    <property type="term" value="F:SNARE binding"/>
    <property type="evidence" value="ECO:0007669"/>
    <property type="project" value="TreeGrafter"/>
</dbReference>
<reference evidence="4" key="2">
    <citation type="submission" date="2009-11" db="EMBL/GenBank/DDBJ databases">
        <title>The Genome Sequence of Allomyces macrogynus strain ATCC 38327.</title>
        <authorList>
            <consortium name="The Broad Institute Genome Sequencing Platform"/>
            <person name="Russ C."/>
            <person name="Cuomo C."/>
            <person name="Shea T."/>
            <person name="Young S.K."/>
            <person name="Zeng Q."/>
            <person name="Koehrsen M."/>
            <person name="Haas B."/>
            <person name="Borodovsky M."/>
            <person name="Guigo R."/>
            <person name="Alvarado L."/>
            <person name="Berlin A."/>
            <person name="Borenstein D."/>
            <person name="Chen Z."/>
            <person name="Engels R."/>
            <person name="Freedman E."/>
            <person name="Gellesch M."/>
            <person name="Goldberg J."/>
            <person name="Griggs A."/>
            <person name="Gujja S."/>
            <person name="Heiman D."/>
            <person name="Hepburn T."/>
            <person name="Howarth C."/>
            <person name="Jen D."/>
            <person name="Larson L."/>
            <person name="Lewis B."/>
            <person name="Mehta T."/>
            <person name="Park D."/>
            <person name="Pearson M."/>
            <person name="Roberts A."/>
            <person name="Saif S."/>
            <person name="Shenoy N."/>
            <person name="Sisk P."/>
            <person name="Stolte C."/>
            <person name="Sykes S."/>
            <person name="Walk T."/>
            <person name="White J."/>
            <person name="Yandava C."/>
            <person name="Burger G."/>
            <person name="Gray M.W."/>
            <person name="Holland P.W.H."/>
            <person name="King N."/>
            <person name="Lang F.B.F."/>
            <person name="Roger A.J."/>
            <person name="Ruiz-Trillo I."/>
            <person name="Lander E."/>
            <person name="Nusbaum C."/>
        </authorList>
    </citation>
    <scope>NUCLEOTIDE SEQUENCE [LARGE SCALE GENOMIC DNA]</scope>
    <source>
        <strain evidence="4">ATCC 38327</strain>
    </source>
</reference>
<dbReference type="SUPFAM" id="SSF48464">
    <property type="entry name" value="ENTH/VHS domain"/>
    <property type="match status" value="1"/>
</dbReference>
<dbReference type="OMA" id="AWTIVFK"/>
<dbReference type="Proteomes" id="UP000054350">
    <property type="component" value="Unassembled WGS sequence"/>
</dbReference>
<evidence type="ECO:0000313" key="4">
    <source>
        <dbReference type="Proteomes" id="UP000054350"/>
    </source>
</evidence>
<dbReference type="AlphaFoldDB" id="A0A0L0T444"/>
<dbReference type="Pfam" id="PF07651">
    <property type="entry name" value="ANTH"/>
    <property type="match status" value="1"/>
</dbReference>
<dbReference type="GO" id="GO:0005905">
    <property type="term" value="C:clathrin-coated pit"/>
    <property type="evidence" value="ECO:0007669"/>
    <property type="project" value="TreeGrafter"/>
</dbReference>
<dbReference type="InterPro" id="IPR008942">
    <property type="entry name" value="ENTH_VHS"/>
</dbReference>